<gene>
    <name evidence="6" type="ORF">Q9295_08795</name>
</gene>
<dbReference type="PROSITE" id="PS51935">
    <property type="entry name" value="NLPC_P60"/>
    <property type="match status" value="1"/>
</dbReference>
<evidence type="ECO:0000256" key="1">
    <source>
        <dbReference type="ARBA" id="ARBA00007074"/>
    </source>
</evidence>
<dbReference type="EMBL" id="JAVDBT010000007">
    <property type="protein sequence ID" value="MDQ2066469.1"/>
    <property type="molecule type" value="Genomic_DNA"/>
</dbReference>
<evidence type="ECO:0000313" key="7">
    <source>
        <dbReference type="Proteomes" id="UP001239680"/>
    </source>
</evidence>
<dbReference type="InterPro" id="IPR000064">
    <property type="entry name" value="NLP_P60_dom"/>
</dbReference>
<dbReference type="Pfam" id="PF18348">
    <property type="entry name" value="SH3_16"/>
    <property type="match status" value="1"/>
</dbReference>
<dbReference type="Gene3D" id="3.90.1720.10">
    <property type="entry name" value="endopeptidase domain like (from Nostoc punctiforme)"/>
    <property type="match status" value="1"/>
</dbReference>
<proteinExistence type="inferred from homology"/>
<dbReference type="PANTHER" id="PTHR47359:SF3">
    <property type="entry name" value="NLP_P60 DOMAIN-CONTAINING PROTEIN-RELATED"/>
    <property type="match status" value="1"/>
</dbReference>
<dbReference type="RefSeq" id="WP_306680166.1">
    <property type="nucleotide sequence ID" value="NZ_JAVDBT010000007.1"/>
</dbReference>
<evidence type="ECO:0000256" key="2">
    <source>
        <dbReference type="ARBA" id="ARBA00022670"/>
    </source>
</evidence>
<evidence type="ECO:0000256" key="4">
    <source>
        <dbReference type="ARBA" id="ARBA00022807"/>
    </source>
</evidence>
<dbReference type="InterPro" id="IPR041382">
    <property type="entry name" value="SH3_16"/>
</dbReference>
<reference evidence="6 7" key="1">
    <citation type="submission" date="2023-08" db="EMBL/GenBank/DDBJ databases">
        <title>Characterization of two Paracoccaceae strains isolated from Phycosphere and proposal of Xinfangfangia lacusdiani sp. nov.</title>
        <authorList>
            <person name="Deng Y."/>
            <person name="Zhang Y.Q."/>
        </authorList>
    </citation>
    <scope>NUCLEOTIDE SEQUENCE [LARGE SCALE GENOMIC DNA]</scope>
    <source>
        <strain evidence="6 7">CPCC 101601</strain>
    </source>
</reference>
<name>A0ABU0VXI6_9RHOB</name>
<keyword evidence="3" id="KW-0378">Hydrolase</keyword>
<dbReference type="InterPro" id="IPR038765">
    <property type="entry name" value="Papain-like_cys_pep_sf"/>
</dbReference>
<comment type="similarity">
    <text evidence="1">Belongs to the peptidase C40 family.</text>
</comment>
<organism evidence="6 7">
    <name type="scientific">Pseudogemmobacter lacusdianii</name>
    <dbReference type="NCBI Taxonomy" id="3069608"/>
    <lineage>
        <taxon>Bacteria</taxon>
        <taxon>Pseudomonadati</taxon>
        <taxon>Pseudomonadota</taxon>
        <taxon>Alphaproteobacteria</taxon>
        <taxon>Rhodobacterales</taxon>
        <taxon>Paracoccaceae</taxon>
        <taxon>Pseudogemmobacter</taxon>
    </lineage>
</organism>
<sequence length="272" mass="28682">MDRRTTPFSGRIAHISLKGQIDAQLTEGEAASVAAPLANLLAKPGGALDRQVVYGEALTLIDRQDGHAYVMAAKDGYCGWLAEAAVGPSLTATHKVASPATHLYPTASAKAPALIPLYLGARVEITGVEGKWAQTQQGFIPLNHLAPLNHHAPDPVAVAEMFLHTPYFWGGNTAAGIDCSGLAQAALLAAGIPCPGDSDLQQKVGVEIPEDHPLQRGDLIFWKGHVALMTSPDQIIHANGGTMSVAYEGLQDALTRIEAQGEGSLVARRRPR</sequence>
<dbReference type="InterPro" id="IPR051794">
    <property type="entry name" value="PG_Endopeptidase_C40"/>
</dbReference>
<dbReference type="Proteomes" id="UP001239680">
    <property type="component" value="Unassembled WGS sequence"/>
</dbReference>
<dbReference type="PANTHER" id="PTHR47359">
    <property type="entry name" value="PEPTIDOGLYCAN DL-ENDOPEPTIDASE CWLO"/>
    <property type="match status" value="1"/>
</dbReference>
<evidence type="ECO:0000313" key="6">
    <source>
        <dbReference type="EMBL" id="MDQ2066469.1"/>
    </source>
</evidence>
<evidence type="ECO:0000259" key="5">
    <source>
        <dbReference type="PROSITE" id="PS51935"/>
    </source>
</evidence>
<protein>
    <submittedName>
        <fullName evidence="6">NlpC/P60 family protein</fullName>
    </submittedName>
</protein>
<keyword evidence="2" id="KW-0645">Protease</keyword>
<feature type="domain" description="NlpC/P60" evidence="5">
    <location>
        <begin position="149"/>
        <end position="272"/>
    </location>
</feature>
<dbReference type="Pfam" id="PF00877">
    <property type="entry name" value="NLPC_P60"/>
    <property type="match status" value="1"/>
</dbReference>
<keyword evidence="4" id="KW-0788">Thiol protease</keyword>
<keyword evidence="7" id="KW-1185">Reference proteome</keyword>
<accession>A0ABU0VXI6</accession>
<dbReference type="SUPFAM" id="SSF54001">
    <property type="entry name" value="Cysteine proteinases"/>
    <property type="match status" value="1"/>
</dbReference>
<comment type="caution">
    <text evidence="6">The sequence shown here is derived from an EMBL/GenBank/DDBJ whole genome shotgun (WGS) entry which is preliminary data.</text>
</comment>
<evidence type="ECO:0000256" key="3">
    <source>
        <dbReference type="ARBA" id="ARBA00022801"/>
    </source>
</evidence>